<reference evidence="2" key="1">
    <citation type="journal article" date="2014" name="PLoS ONE">
        <title>Transcriptome-Based Identification of ABC Transporters in the Western Tarnished Plant Bug Lygus hesperus.</title>
        <authorList>
            <person name="Hull J.J."/>
            <person name="Chaney K."/>
            <person name="Geib S.M."/>
            <person name="Fabrick J.A."/>
            <person name="Brent C.S."/>
            <person name="Walsh D."/>
            <person name="Lavine L.C."/>
        </authorList>
    </citation>
    <scope>NUCLEOTIDE SEQUENCE</scope>
</reference>
<feature type="compositionally biased region" description="Basic and acidic residues" evidence="1">
    <location>
        <begin position="86"/>
        <end position="131"/>
    </location>
</feature>
<feature type="region of interest" description="Disordered" evidence="1">
    <location>
        <begin position="59"/>
        <end position="131"/>
    </location>
</feature>
<gene>
    <name evidence="2" type="primary">iga_7</name>
    <name evidence="2" type="ORF">CM83_3075</name>
</gene>
<dbReference type="GO" id="GO:0006508">
    <property type="term" value="P:proteolysis"/>
    <property type="evidence" value="ECO:0007669"/>
    <property type="project" value="UniProtKB-KW"/>
</dbReference>
<keyword evidence="2" id="KW-0645">Protease</keyword>
<protein>
    <submittedName>
        <fullName evidence="2">Immunoglobulin A1 protease autotransporter</fullName>
    </submittedName>
</protein>
<evidence type="ECO:0000313" key="2">
    <source>
        <dbReference type="EMBL" id="JAG07695.1"/>
    </source>
</evidence>
<dbReference type="EMBL" id="GBHO01035909">
    <property type="protein sequence ID" value="JAG07695.1"/>
    <property type="molecule type" value="Transcribed_RNA"/>
</dbReference>
<feature type="non-terminal residue" evidence="2">
    <location>
        <position position="131"/>
    </location>
</feature>
<dbReference type="AlphaFoldDB" id="A0A0A9WS80"/>
<dbReference type="GO" id="GO:0008233">
    <property type="term" value="F:peptidase activity"/>
    <property type="evidence" value="ECO:0007669"/>
    <property type="project" value="UniProtKB-KW"/>
</dbReference>
<accession>A0A0A9WS80</accession>
<name>A0A0A9WS80_LYGHE</name>
<proteinExistence type="predicted"/>
<evidence type="ECO:0000256" key="1">
    <source>
        <dbReference type="SAM" id="MobiDB-lite"/>
    </source>
</evidence>
<keyword evidence="2" id="KW-0378">Hydrolase</keyword>
<reference evidence="2" key="2">
    <citation type="submission" date="2014-07" db="EMBL/GenBank/DDBJ databases">
        <authorList>
            <person name="Hull J."/>
        </authorList>
    </citation>
    <scope>NUCLEOTIDE SEQUENCE</scope>
</reference>
<organism evidence="2">
    <name type="scientific">Lygus hesperus</name>
    <name type="common">Western plant bug</name>
    <dbReference type="NCBI Taxonomy" id="30085"/>
    <lineage>
        <taxon>Eukaryota</taxon>
        <taxon>Metazoa</taxon>
        <taxon>Ecdysozoa</taxon>
        <taxon>Arthropoda</taxon>
        <taxon>Hexapoda</taxon>
        <taxon>Insecta</taxon>
        <taxon>Pterygota</taxon>
        <taxon>Neoptera</taxon>
        <taxon>Paraneoptera</taxon>
        <taxon>Hemiptera</taxon>
        <taxon>Heteroptera</taxon>
        <taxon>Panheteroptera</taxon>
        <taxon>Cimicomorpha</taxon>
        <taxon>Miridae</taxon>
        <taxon>Mirini</taxon>
        <taxon>Lygus</taxon>
    </lineage>
</organism>
<sequence>MAEQRYKLGSYEGYYYARFGDVHINPLNRVLVRFSYLCRCAFYKLCGGCCCYQSVEATGERKGVETQTSPMSRGSGSHSKHVSKKQSSESRSDSPKKSKTEATPKGSKTEEHPEVLTTEELPKGSKTEEPE</sequence>